<dbReference type="AlphaFoldDB" id="Q6IKW3"/>
<feature type="region of interest" description="Disordered" evidence="1">
    <location>
        <begin position="65"/>
        <end position="121"/>
    </location>
</feature>
<name>Q6IKW3_DROME</name>
<accession>Q6IKW3</accession>
<feature type="compositionally biased region" description="Polar residues" evidence="1">
    <location>
        <begin position="103"/>
        <end position="114"/>
    </location>
</feature>
<sequence>MADDLVAVSLGHSRMINARHLMSNCREFSGTQDRDIGESRRTGHKTCKWPCQFIAAATAATPQQERQQLLLQQSRSKRSETSSSLWPGGEPVRAIDEEIEGTGQKSEVLESSNVHYPKTCP</sequence>
<gene>
    <name evidence="2" type="ORF">HDC11254</name>
</gene>
<protein>
    <submittedName>
        <fullName evidence="2">HDC11254</fullName>
    </submittedName>
</protein>
<evidence type="ECO:0000313" key="2">
    <source>
        <dbReference type="EMBL" id="DAA03096.1"/>
    </source>
</evidence>
<organism evidence="2">
    <name type="scientific">Drosophila melanogaster</name>
    <name type="common">Fruit fly</name>
    <dbReference type="NCBI Taxonomy" id="7227"/>
    <lineage>
        <taxon>Eukaryota</taxon>
        <taxon>Metazoa</taxon>
        <taxon>Ecdysozoa</taxon>
        <taxon>Arthropoda</taxon>
        <taxon>Hexapoda</taxon>
        <taxon>Insecta</taxon>
        <taxon>Pterygota</taxon>
        <taxon>Neoptera</taxon>
        <taxon>Endopterygota</taxon>
        <taxon>Diptera</taxon>
        <taxon>Brachycera</taxon>
        <taxon>Muscomorpha</taxon>
        <taxon>Ephydroidea</taxon>
        <taxon>Drosophilidae</taxon>
        <taxon>Drosophila</taxon>
        <taxon>Sophophora</taxon>
    </lineage>
</organism>
<evidence type="ECO:0000256" key="1">
    <source>
        <dbReference type="SAM" id="MobiDB-lite"/>
    </source>
</evidence>
<proteinExistence type="predicted"/>
<dbReference type="EMBL" id="BK002253">
    <property type="protein sequence ID" value="DAA03096.1"/>
    <property type="molecule type" value="Genomic_DNA"/>
</dbReference>
<reference evidence="2" key="1">
    <citation type="journal article" date="2003" name="Genome Biol.">
        <title>An integrated gene annotation and transcriptional profiling approach towards the full gene content of the Drosophila genome.</title>
        <authorList>
            <person name="Hild M."/>
            <person name="Beckmann B."/>
            <person name="Haas S.A."/>
            <person name="Koch B."/>
            <person name="Solovyev V."/>
            <person name="Busold C."/>
            <person name="Fellenberg K."/>
            <person name="Boutros M."/>
            <person name="Vingron M."/>
            <person name="Sauer F."/>
            <person name="Hoheisel J.D."/>
            <person name="Paro R."/>
        </authorList>
    </citation>
    <scope>NUCLEOTIDE SEQUENCE</scope>
</reference>
<feature type="compositionally biased region" description="Low complexity" evidence="1">
    <location>
        <begin position="65"/>
        <end position="74"/>
    </location>
</feature>